<dbReference type="EMBL" id="FWXO01000001">
    <property type="protein sequence ID" value="SMC32313.1"/>
    <property type="molecule type" value="Genomic_DNA"/>
</dbReference>
<dbReference type="STRING" id="504486.SAMN05660703_0115"/>
<keyword evidence="2" id="KW-0808">Transferase</keyword>
<dbReference type="Proteomes" id="UP000192360">
    <property type="component" value="Unassembled WGS sequence"/>
</dbReference>
<dbReference type="InterPro" id="IPR016181">
    <property type="entry name" value="Acyl_CoA_acyltransferase"/>
</dbReference>
<dbReference type="GO" id="GO:0016747">
    <property type="term" value="F:acyltransferase activity, transferring groups other than amino-acyl groups"/>
    <property type="evidence" value="ECO:0007669"/>
    <property type="project" value="InterPro"/>
</dbReference>
<dbReference type="CDD" id="cd04301">
    <property type="entry name" value="NAT_SF"/>
    <property type="match status" value="1"/>
</dbReference>
<dbReference type="OrthoDB" id="2352823at2"/>
<sequence>MHKNSVTTLVPKLITAEETFPVRHAVLRKGRPIETCAFEGDDLATTFHLGGFVDDKLVAIASFFKAEHKEYQFKNAYQLRGMAVLESHHHFGYGKQLLEFGEKLLLDKQVETIWMNARIVAIGFYTKLNYKTIGTVFDIPMVGEHYVMFKNI</sequence>
<keyword evidence="3" id="KW-1185">Reference proteome</keyword>
<dbReference type="AlphaFoldDB" id="A0A1W1Y832"/>
<dbReference type="InterPro" id="IPR000182">
    <property type="entry name" value="GNAT_dom"/>
</dbReference>
<accession>A0A1W1Y832</accession>
<dbReference type="Pfam" id="PF00583">
    <property type="entry name" value="Acetyltransf_1"/>
    <property type="match status" value="1"/>
</dbReference>
<evidence type="ECO:0000259" key="1">
    <source>
        <dbReference type="PROSITE" id="PS51186"/>
    </source>
</evidence>
<dbReference type="RefSeq" id="WP_084059361.1">
    <property type="nucleotide sequence ID" value="NZ_FWXO01000001.1"/>
</dbReference>
<feature type="domain" description="N-acetyltransferase" evidence="1">
    <location>
        <begin position="11"/>
        <end position="152"/>
    </location>
</feature>
<protein>
    <submittedName>
        <fullName evidence="2">Acetyltransferase (GNAT) family protein</fullName>
    </submittedName>
</protein>
<dbReference type="PROSITE" id="PS51186">
    <property type="entry name" value="GNAT"/>
    <property type="match status" value="1"/>
</dbReference>
<gene>
    <name evidence="2" type="ORF">SAMN05660703_0115</name>
</gene>
<dbReference type="SUPFAM" id="SSF55729">
    <property type="entry name" value="Acyl-CoA N-acyltransferases (Nat)"/>
    <property type="match status" value="1"/>
</dbReference>
<evidence type="ECO:0000313" key="2">
    <source>
        <dbReference type="EMBL" id="SMC32313.1"/>
    </source>
</evidence>
<evidence type="ECO:0000313" key="3">
    <source>
        <dbReference type="Proteomes" id="UP000192360"/>
    </source>
</evidence>
<dbReference type="Gene3D" id="3.40.630.30">
    <property type="match status" value="1"/>
</dbReference>
<proteinExistence type="predicted"/>
<organism evidence="2 3">
    <name type="scientific">Cellulophaga tyrosinoxydans</name>
    <dbReference type="NCBI Taxonomy" id="504486"/>
    <lineage>
        <taxon>Bacteria</taxon>
        <taxon>Pseudomonadati</taxon>
        <taxon>Bacteroidota</taxon>
        <taxon>Flavobacteriia</taxon>
        <taxon>Flavobacteriales</taxon>
        <taxon>Flavobacteriaceae</taxon>
        <taxon>Cellulophaga</taxon>
    </lineage>
</organism>
<name>A0A1W1Y832_9FLAO</name>
<reference evidence="2 3" key="1">
    <citation type="submission" date="2017-04" db="EMBL/GenBank/DDBJ databases">
        <authorList>
            <person name="Afonso C.L."/>
            <person name="Miller P.J."/>
            <person name="Scott M.A."/>
            <person name="Spackman E."/>
            <person name="Goraichik I."/>
            <person name="Dimitrov K.M."/>
            <person name="Suarez D.L."/>
            <person name="Swayne D.E."/>
        </authorList>
    </citation>
    <scope>NUCLEOTIDE SEQUENCE [LARGE SCALE GENOMIC DNA]</scope>
    <source>
        <strain evidence="2 3">DSM 21164</strain>
    </source>
</reference>